<sequence length="405" mass="42019">MTAPVSDHYSAPRRSALAATVVALVASVTGCAGTRAPGDEPAPTGQALVIGASLELTGQGSALGTQQEHALRILAAKLDVDGVPVGRTRRPVRLELRDNQSDPTLAARQAGELAGDEGIQALVGGTLPETALALEGVARKRKIPFLSLAPGAAVTGSPDDEGYVFKLTPDDADVARRLAEAVAAQKLRRVAVLAAQGSHGDAGAEALPTALKAAGVRLDRTGRLPATGSDFRAAVRRVATGRPDAVLVWATAPDSGAAAKELRRSGYRGAILFDSGAVAEQTLRGTEASAVEGAYAVHPMSLNGSTLTSIAGSALARRDFMYRYLQEYGEYHGFAPYAADALELVAAAARLADSLDRGRIRAFLETQVVEGMAGWYAFSPSRHGGMEADSLAVFVVSQGAWTRIS</sequence>
<keyword evidence="2" id="KW-0732">Signal</keyword>
<comment type="similarity">
    <text evidence="1">Belongs to the leucine-binding protein family.</text>
</comment>
<dbReference type="Proteomes" id="UP001595868">
    <property type="component" value="Unassembled WGS sequence"/>
</dbReference>
<dbReference type="InterPro" id="IPR028082">
    <property type="entry name" value="Peripla_BP_I"/>
</dbReference>
<evidence type="ECO:0000313" key="4">
    <source>
        <dbReference type="EMBL" id="MFC4106745.1"/>
    </source>
</evidence>
<dbReference type="InterPro" id="IPR051010">
    <property type="entry name" value="BCAA_transport"/>
</dbReference>
<evidence type="ECO:0000256" key="2">
    <source>
        <dbReference type="ARBA" id="ARBA00022729"/>
    </source>
</evidence>
<dbReference type="Pfam" id="PF13458">
    <property type="entry name" value="Peripla_BP_6"/>
    <property type="match status" value="1"/>
</dbReference>
<dbReference type="PANTHER" id="PTHR30483:SF38">
    <property type="entry name" value="BLR7848 PROTEIN"/>
    <property type="match status" value="1"/>
</dbReference>
<evidence type="ECO:0000313" key="5">
    <source>
        <dbReference type="Proteomes" id="UP001595868"/>
    </source>
</evidence>
<evidence type="ECO:0000256" key="1">
    <source>
        <dbReference type="ARBA" id="ARBA00010062"/>
    </source>
</evidence>
<proteinExistence type="inferred from homology"/>
<dbReference type="SUPFAM" id="SSF53822">
    <property type="entry name" value="Periplasmic binding protein-like I"/>
    <property type="match status" value="1"/>
</dbReference>
<reference evidence="5" key="1">
    <citation type="journal article" date="2019" name="Int. J. Syst. Evol. Microbiol.">
        <title>The Global Catalogue of Microorganisms (GCM) 10K type strain sequencing project: providing services to taxonomists for standard genome sequencing and annotation.</title>
        <authorList>
            <consortium name="The Broad Institute Genomics Platform"/>
            <consortium name="The Broad Institute Genome Sequencing Center for Infectious Disease"/>
            <person name="Wu L."/>
            <person name="Ma J."/>
        </authorList>
    </citation>
    <scope>NUCLEOTIDE SEQUENCE [LARGE SCALE GENOMIC DNA]</scope>
    <source>
        <strain evidence="5">2902at01</strain>
    </source>
</reference>
<dbReference type="PANTHER" id="PTHR30483">
    <property type="entry name" value="LEUCINE-SPECIFIC-BINDING PROTEIN"/>
    <property type="match status" value="1"/>
</dbReference>
<accession>A0ABV8KLJ2</accession>
<feature type="domain" description="Leucine-binding protein" evidence="3">
    <location>
        <begin position="50"/>
        <end position="387"/>
    </location>
</feature>
<evidence type="ECO:0000259" key="3">
    <source>
        <dbReference type="Pfam" id="PF13458"/>
    </source>
</evidence>
<comment type="caution">
    <text evidence="4">The sequence shown here is derived from an EMBL/GenBank/DDBJ whole genome shotgun (WGS) entry which is preliminary data.</text>
</comment>
<dbReference type="RefSeq" id="WP_377544981.1">
    <property type="nucleotide sequence ID" value="NZ_JBHSBN010000007.1"/>
</dbReference>
<organism evidence="4 5">
    <name type="scientific">Micromonospora zhanjiangensis</name>
    <dbReference type="NCBI Taxonomy" id="1522057"/>
    <lineage>
        <taxon>Bacteria</taxon>
        <taxon>Bacillati</taxon>
        <taxon>Actinomycetota</taxon>
        <taxon>Actinomycetes</taxon>
        <taxon>Micromonosporales</taxon>
        <taxon>Micromonosporaceae</taxon>
        <taxon>Micromonospora</taxon>
    </lineage>
</organism>
<keyword evidence="5" id="KW-1185">Reference proteome</keyword>
<dbReference type="InterPro" id="IPR028081">
    <property type="entry name" value="Leu-bd"/>
</dbReference>
<protein>
    <submittedName>
        <fullName evidence="4">ABC transporter substrate-binding protein</fullName>
    </submittedName>
</protein>
<gene>
    <name evidence="4" type="ORF">ACFOX0_12500</name>
</gene>
<dbReference type="Gene3D" id="3.40.50.2300">
    <property type="match status" value="2"/>
</dbReference>
<dbReference type="EMBL" id="JBHSBN010000007">
    <property type="protein sequence ID" value="MFC4106745.1"/>
    <property type="molecule type" value="Genomic_DNA"/>
</dbReference>
<name>A0ABV8KLJ2_9ACTN</name>